<feature type="chain" id="PRO_5047339655" evidence="1">
    <location>
        <begin position="23"/>
        <end position="286"/>
    </location>
</feature>
<evidence type="ECO:0000313" key="2">
    <source>
        <dbReference type="EMBL" id="MEQ2210400.1"/>
    </source>
</evidence>
<organism evidence="2 3">
    <name type="scientific">Xenoophorus captivus</name>
    <dbReference type="NCBI Taxonomy" id="1517983"/>
    <lineage>
        <taxon>Eukaryota</taxon>
        <taxon>Metazoa</taxon>
        <taxon>Chordata</taxon>
        <taxon>Craniata</taxon>
        <taxon>Vertebrata</taxon>
        <taxon>Euteleostomi</taxon>
        <taxon>Actinopterygii</taxon>
        <taxon>Neopterygii</taxon>
        <taxon>Teleostei</taxon>
        <taxon>Neoteleostei</taxon>
        <taxon>Acanthomorphata</taxon>
        <taxon>Ovalentaria</taxon>
        <taxon>Atherinomorphae</taxon>
        <taxon>Cyprinodontiformes</taxon>
        <taxon>Goodeidae</taxon>
        <taxon>Xenoophorus</taxon>
    </lineage>
</organism>
<evidence type="ECO:0000313" key="3">
    <source>
        <dbReference type="Proteomes" id="UP001434883"/>
    </source>
</evidence>
<name>A0ABV0RQG1_9TELE</name>
<proteinExistence type="predicted"/>
<feature type="signal peptide" evidence="1">
    <location>
        <begin position="1"/>
        <end position="22"/>
    </location>
</feature>
<dbReference type="EMBL" id="JAHRIN010053113">
    <property type="protein sequence ID" value="MEQ2210400.1"/>
    <property type="molecule type" value="Genomic_DNA"/>
</dbReference>
<sequence length="286" mass="32092">MGFLCWMAVLLALLLSAHDSLAVVDQNQLTTLIKQVLNRYKPGYKAKNQYNQHYMKTPMFSLVVSIPFNNKTKQYDISQLPDGTLVKKTILDCNVYVGQRVVAATLLKWPDVLDQCPNGNVSWPDFQRRCPKGVRTWSDVSEQCNIPVNVTRADHAEYRTVQNISTLLRNHSQNDLLLFYVYASPCAQKCTNISNTANILQKIQPVGHLKNFAFVFSKVFKPRGSESLPVEELRGALTDLGSTIGLQNIFRCDDSNGSMNCMNCSSHGEVAQECYVDQHSGQHSIG</sequence>
<dbReference type="InterPro" id="IPR040958">
    <property type="entry name" value="SNAD1"/>
</dbReference>
<dbReference type="Pfam" id="PF18744">
    <property type="entry name" value="SNAD1"/>
    <property type="match status" value="1"/>
</dbReference>
<comment type="caution">
    <text evidence="2">The sequence shown here is derived from an EMBL/GenBank/DDBJ whole genome shotgun (WGS) entry which is preliminary data.</text>
</comment>
<gene>
    <name evidence="2" type="ORF">XENOCAPTIV_012897</name>
</gene>
<keyword evidence="3" id="KW-1185">Reference proteome</keyword>
<protein>
    <submittedName>
        <fullName evidence="2">Uncharacterized protein</fullName>
    </submittedName>
</protein>
<dbReference type="Proteomes" id="UP001434883">
    <property type="component" value="Unassembled WGS sequence"/>
</dbReference>
<reference evidence="2 3" key="1">
    <citation type="submission" date="2021-06" db="EMBL/GenBank/DDBJ databases">
        <authorList>
            <person name="Palmer J.M."/>
        </authorList>
    </citation>
    <scope>NUCLEOTIDE SEQUENCE [LARGE SCALE GENOMIC DNA]</scope>
    <source>
        <strain evidence="2 3">XC_2019</strain>
        <tissue evidence="2">Muscle</tissue>
    </source>
</reference>
<accession>A0ABV0RQG1</accession>
<evidence type="ECO:0000256" key="1">
    <source>
        <dbReference type="SAM" id="SignalP"/>
    </source>
</evidence>
<keyword evidence="1" id="KW-0732">Signal</keyword>